<evidence type="ECO:0000313" key="2">
    <source>
        <dbReference type="Proteomes" id="UP000019132"/>
    </source>
</evidence>
<dbReference type="VEuPathDB" id="FungiDB:PYU1_G006991"/>
<name>K3WPW4_GLOUD</name>
<dbReference type="HOGENOM" id="CLU_2031341_0_0_1"/>
<dbReference type="EnsemblProtists" id="PYU1_T007006">
    <property type="protein sequence ID" value="PYU1_T007006"/>
    <property type="gene ID" value="PYU1_G006991"/>
</dbReference>
<dbReference type="eggNOG" id="ENOG502QV17">
    <property type="taxonomic scope" value="Eukaryota"/>
</dbReference>
<reference evidence="2" key="1">
    <citation type="journal article" date="2010" name="Genome Biol.">
        <title>Genome sequence of the necrotrophic plant pathogen Pythium ultimum reveals original pathogenicity mechanisms and effector repertoire.</title>
        <authorList>
            <person name="Levesque C.A."/>
            <person name="Brouwer H."/>
            <person name="Cano L."/>
            <person name="Hamilton J.P."/>
            <person name="Holt C."/>
            <person name="Huitema E."/>
            <person name="Raffaele S."/>
            <person name="Robideau G.P."/>
            <person name="Thines M."/>
            <person name="Win J."/>
            <person name="Zerillo M.M."/>
            <person name="Beakes G.W."/>
            <person name="Boore J.L."/>
            <person name="Busam D."/>
            <person name="Dumas B."/>
            <person name="Ferriera S."/>
            <person name="Fuerstenberg S.I."/>
            <person name="Gachon C.M."/>
            <person name="Gaulin E."/>
            <person name="Govers F."/>
            <person name="Grenville-Briggs L."/>
            <person name="Horner N."/>
            <person name="Hostetler J."/>
            <person name="Jiang R.H."/>
            <person name="Johnson J."/>
            <person name="Krajaejun T."/>
            <person name="Lin H."/>
            <person name="Meijer H.J."/>
            <person name="Moore B."/>
            <person name="Morris P."/>
            <person name="Phuntmart V."/>
            <person name="Puiu D."/>
            <person name="Shetty J."/>
            <person name="Stajich J.E."/>
            <person name="Tripathy S."/>
            <person name="Wawra S."/>
            <person name="van West P."/>
            <person name="Whitty B.R."/>
            <person name="Coutinho P.M."/>
            <person name="Henrissat B."/>
            <person name="Martin F."/>
            <person name="Thomas P.D."/>
            <person name="Tyler B.M."/>
            <person name="De Vries R.P."/>
            <person name="Kamoun S."/>
            <person name="Yandell M."/>
            <person name="Tisserat N."/>
            <person name="Buell C.R."/>
        </authorList>
    </citation>
    <scope>NUCLEOTIDE SEQUENCE</scope>
    <source>
        <strain evidence="2">DAOM:BR144</strain>
    </source>
</reference>
<dbReference type="Proteomes" id="UP000019132">
    <property type="component" value="Unassembled WGS sequence"/>
</dbReference>
<dbReference type="AlphaFoldDB" id="K3WPW4"/>
<protein>
    <submittedName>
        <fullName evidence="1">Uncharacterized protein</fullName>
    </submittedName>
</protein>
<reference evidence="2" key="2">
    <citation type="submission" date="2010-04" db="EMBL/GenBank/DDBJ databases">
        <authorList>
            <person name="Buell R."/>
            <person name="Hamilton J."/>
            <person name="Hostetler J."/>
        </authorList>
    </citation>
    <scope>NUCLEOTIDE SEQUENCE [LARGE SCALE GENOMIC DNA]</scope>
    <source>
        <strain evidence="2">DAOM:BR144</strain>
    </source>
</reference>
<sequence length="122" mass="13606">MKFPIAAQDLLGFLRSQNDKFQIRSVYTPVRQKTMHVLNPHGLQEQPIHELGDDPRIAVCKCCPKSATSPCDSLACIIPHALVISSVNGLRLNEIFPPRRESNSDFAVAIAEARDMYGIDEM</sequence>
<organism evidence="1 2">
    <name type="scientific">Globisporangium ultimum (strain ATCC 200006 / CBS 805.95 / DAOM BR144)</name>
    <name type="common">Pythium ultimum</name>
    <dbReference type="NCBI Taxonomy" id="431595"/>
    <lineage>
        <taxon>Eukaryota</taxon>
        <taxon>Sar</taxon>
        <taxon>Stramenopiles</taxon>
        <taxon>Oomycota</taxon>
        <taxon>Peronosporomycetes</taxon>
        <taxon>Pythiales</taxon>
        <taxon>Pythiaceae</taxon>
        <taxon>Globisporangium</taxon>
    </lineage>
</organism>
<keyword evidence="2" id="KW-1185">Reference proteome</keyword>
<accession>K3WPW4</accession>
<reference evidence="1" key="3">
    <citation type="submission" date="2015-02" db="UniProtKB">
        <authorList>
            <consortium name="EnsemblProtists"/>
        </authorList>
    </citation>
    <scope>IDENTIFICATION</scope>
    <source>
        <strain evidence="1">DAOM BR144</strain>
    </source>
</reference>
<dbReference type="EMBL" id="GL376560">
    <property type="status" value="NOT_ANNOTATED_CDS"/>
    <property type="molecule type" value="Genomic_DNA"/>
</dbReference>
<dbReference type="InParanoid" id="K3WPW4"/>
<evidence type="ECO:0000313" key="1">
    <source>
        <dbReference type="EnsemblProtists" id="PYU1_T007006"/>
    </source>
</evidence>
<proteinExistence type="predicted"/>